<dbReference type="GeneID" id="93717939"/>
<dbReference type="PIRSF" id="PIRSF037442">
    <property type="entry name" value="UCP037442_abhydr"/>
    <property type="match status" value="1"/>
</dbReference>
<dbReference type="InterPro" id="IPR017208">
    <property type="entry name" value="UCP037442_abhydr"/>
</dbReference>
<organism evidence="2 4">
    <name type="scientific">Riemerella anatipestifer</name>
    <name type="common">Moraxella anatipestifer</name>
    <dbReference type="NCBI Taxonomy" id="34085"/>
    <lineage>
        <taxon>Bacteria</taxon>
        <taxon>Pseudomonadati</taxon>
        <taxon>Bacteroidota</taxon>
        <taxon>Flavobacteriia</taxon>
        <taxon>Flavobacteriales</taxon>
        <taxon>Weeksellaceae</taxon>
        <taxon>Riemerella</taxon>
    </lineage>
</organism>
<evidence type="ECO:0000259" key="1">
    <source>
        <dbReference type="Pfam" id="PF12146"/>
    </source>
</evidence>
<accession>A0AAP3AJ95</accession>
<proteinExistence type="predicted"/>
<dbReference type="RefSeq" id="WP_004918107.1">
    <property type="nucleotide sequence ID" value="NZ_CP031845.1"/>
</dbReference>
<dbReference type="InterPro" id="IPR022742">
    <property type="entry name" value="Hydrolase_4"/>
</dbReference>
<dbReference type="InterPro" id="IPR029058">
    <property type="entry name" value="AB_hydrolase_fold"/>
</dbReference>
<feature type="domain" description="Serine aminopeptidase S33" evidence="1">
    <location>
        <begin position="43"/>
        <end position="117"/>
    </location>
</feature>
<gene>
    <name evidence="2" type="ORF">OKE68_00065</name>
    <name evidence="3" type="ORF">PG303_05660</name>
</gene>
<dbReference type="AlphaFoldDB" id="A0AAP3AJ95"/>
<dbReference type="EMBL" id="JAOZYT010000001">
    <property type="protein sequence ID" value="MCW0522712.1"/>
    <property type="molecule type" value="Genomic_DNA"/>
</dbReference>
<protein>
    <submittedName>
        <fullName evidence="2">Alpha/beta hydrolase</fullName>
    </submittedName>
</protein>
<sequence>MSEFTLTTSDGYPLAVSLFKPEAENTNGKLLLINSATGVKQYVYYSFAKYLMSKGYTVITYDYRGIASSKPTKMKGFKASMRLWGTEDYKTLTNYIKTHFPHYEKYIMGHSVGALITGMNPDTNLFKKIIFIGAQDAYVKHLDSKTRWAAYLGFGILQPLLTEMLGYFPASILGLGESLPKGVAYDWRRLILNKKSTLKLLEMSYDYTEHLHQDTLVLYADDDNWLTEKGVKSLMNTYHNLKAKYHIIKSELSPKNDIGHINFFRSYNAPLWHIVEDYLK</sequence>
<evidence type="ECO:0000313" key="3">
    <source>
        <dbReference type="EMBL" id="MDY3512700.1"/>
    </source>
</evidence>
<dbReference type="SUPFAM" id="SSF53474">
    <property type="entry name" value="alpha/beta-Hydrolases"/>
    <property type="match status" value="1"/>
</dbReference>
<keyword evidence="2" id="KW-0378">Hydrolase</keyword>
<dbReference type="GO" id="GO:0016787">
    <property type="term" value="F:hydrolase activity"/>
    <property type="evidence" value="ECO:0007669"/>
    <property type="project" value="UniProtKB-KW"/>
</dbReference>
<dbReference type="Proteomes" id="UP001207440">
    <property type="component" value="Unassembled WGS sequence"/>
</dbReference>
<name>A0AAP3AJ95_RIEAN</name>
<evidence type="ECO:0000313" key="4">
    <source>
        <dbReference type="Proteomes" id="UP001207440"/>
    </source>
</evidence>
<evidence type="ECO:0000313" key="2">
    <source>
        <dbReference type="EMBL" id="MCW0522712.1"/>
    </source>
</evidence>
<dbReference type="Proteomes" id="UP001284033">
    <property type="component" value="Unassembled WGS sequence"/>
</dbReference>
<dbReference type="EMBL" id="JAQZHK010000003">
    <property type="protein sequence ID" value="MDY3512700.1"/>
    <property type="molecule type" value="Genomic_DNA"/>
</dbReference>
<comment type="caution">
    <text evidence="2">The sequence shown here is derived from an EMBL/GenBank/DDBJ whole genome shotgun (WGS) entry which is preliminary data.</text>
</comment>
<reference evidence="3" key="2">
    <citation type="submission" date="2023-01" db="EMBL/GenBank/DDBJ databases">
        <title>Genome-based studies on antimicrobial resistance profiles of Riemerella anatipestifer in China, 1994 to 2021.</title>
        <authorList>
            <person name="Yang Z."/>
            <person name="Zhu D."/>
        </authorList>
    </citation>
    <scope>NUCLEOTIDE SEQUENCE</scope>
    <source>
        <strain evidence="3">RCAD1218</strain>
    </source>
</reference>
<reference evidence="2" key="1">
    <citation type="submission" date="2022-10" db="EMBL/GenBank/DDBJ databases">
        <title>Sifting through the core-genome to identify putative cross-protective antigens against Riemerella anatipestifer.</title>
        <authorList>
            <person name="Zheng X."/>
            <person name="Zhang W."/>
        </authorList>
    </citation>
    <scope>NUCLEOTIDE SEQUENCE</scope>
    <source>
        <strain evidence="2">ZWRA178</strain>
    </source>
</reference>
<dbReference type="Pfam" id="PF12146">
    <property type="entry name" value="Hydrolase_4"/>
    <property type="match status" value="1"/>
</dbReference>
<dbReference type="Gene3D" id="3.40.50.1820">
    <property type="entry name" value="alpha/beta hydrolase"/>
    <property type="match status" value="1"/>
</dbReference>